<dbReference type="EMBL" id="BDGU01000311">
    <property type="protein sequence ID" value="GAW06251.1"/>
    <property type="molecule type" value="Genomic_DNA"/>
</dbReference>
<evidence type="ECO:0000256" key="4">
    <source>
        <dbReference type="ARBA" id="ARBA00023316"/>
    </source>
</evidence>
<dbReference type="STRING" id="5353.A0A1Q3EGD5"/>
<keyword evidence="9" id="KW-1185">Reference proteome</keyword>
<feature type="domain" description="Glycoside hydrolase family 31 TIM barrel" evidence="7">
    <location>
        <begin position="2"/>
        <end position="48"/>
    </location>
</feature>
<accession>A0A1Q3EGD5</accession>
<dbReference type="InterPro" id="IPR013780">
    <property type="entry name" value="Glyco_hydro_b"/>
</dbReference>
<protein>
    <submittedName>
        <fullName evidence="8">Glycoside hydrolase family 31 protein</fullName>
    </submittedName>
</protein>
<comment type="caution">
    <text evidence="8">The sequence shown here is derived from an EMBL/GenBank/DDBJ whole genome shotgun (WGS) entry which is preliminary data.</text>
</comment>
<dbReference type="Pfam" id="PF01055">
    <property type="entry name" value="Glyco_hydro_31_2nd"/>
    <property type="match status" value="1"/>
</dbReference>
<dbReference type="Gene3D" id="2.60.40.1180">
    <property type="entry name" value="Golgi alpha-mannosidase II"/>
    <property type="match status" value="1"/>
</dbReference>
<comment type="similarity">
    <text evidence="6">Belongs to the glycosyl hydrolase 31 family.</text>
</comment>
<dbReference type="PANTHER" id="PTHR22762">
    <property type="entry name" value="ALPHA-GLUCOSIDASE"/>
    <property type="match status" value="1"/>
</dbReference>
<gene>
    <name evidence="8" type="ORF">LENED_008161</name>
</gene>
<reference evidence="8 9" key="1">
    <citation type="submission" date="2016-08" db="EMBL/GenBank/DDBJ databases">
        <authorList>
            <consortium name="Lentinula edodes genome sequencing consortium"/>
            <person name="Sakamoto Y."/>
            <person name="Nakade K."/>
            <person name="Sato S."/>
            <person name="Yoshida Y."/>
            <person name="Miyazaki K."/>
            <person name="Natsume S."/>
            <person name="Konno N."/>
        </authorList>
    </citation>
    <scope>NUCLEOTIDE SEQUENCE [LARGE SCALE GENOMIC DNA]</scope>
    <source>
        <strain evidence="8 9">NBRC 111202</strain>
    </source>
</reference>
<keyword evidence="5" id="KW-0119">Carbohydrate metabolism</keyword>
<keyword evidence="3 6" id="KW-0326">Glycosidase</keyword>
<keyword evidence="2" id="KW-0325">Glycoprotein</keyword>
<keyword evidence="4" id="KW-0961">Cell wall biogenesis/degradation</keyword>
<reference evidence="8 9" key="2">
    <citation type="submission" date="2017-02" db="EMBL/GenBank/DDBJ databases">
        <title>A genome survey and senescence transcriptome analysis in Lentinula edodes.</title>
        <authorList>
            <person name="Sakamoto Y."/>
            <person name="Nakade K."/>
            <person name="Sato S."/>
            <person name="Yoshida Y."/>
            <person name="Miyazaki K."/>
            <person name="Natsume S."/>
            <person name="Konno N."/>
        </authorList>
    </citation>
    <scope>NUCLEOTIDE SEQUENCE [LARGE SCALE GENOMIC DNA]</scope>
    <source>
        <strain evidence="8 9">NBRC 111202</strain>
    </source>
</reference>
<keyword evidence="5" id="KW-0624">Polysaccharide degradation</keyword>
<evidence type="ECO:0000313" key="9">
    <source>
        <dbReference type="Proteomes" id="UP000188533"/>
    </source>
</evidence>
<evidence type="ECO:0000256" key="2">
    <source>
        <dbReference type="ARBA" id="ARBA00023180"/>
    </source>
</evidence>
<sequence>MLGGFYPFMRNHNADTSISQEFYRWPVTAQAAKNVLDIWYRLMEYFYTTFHPASLNGSPILQALWYKYPKDTSTYSSFVEMPVHIVGGFTLPLHVNGAMTTKEVRRDDFRIVVAPNAGGNAAGRLYVDDGVSLEQANGTTALTFDDQDGALSMNGTFGYNLGVNVASVKILDVDQSPKSV</sequence>
<name>A0A1Q3EGD5_LENED</name>
<dbReference type="GO" id="GO:0004553">
    <property type="term" value="F:hydrolase activity, hydrolyzing O-glycosyl compounds"/>
    <property type="evidence" value="ECO:0007669"/>
    <property type="project" value="InterPro"/>
</dbReference>
<evidence type="ECO:0000256" key="3">
    <source>
        <dbReference type="ARBA" id="ARBA00023295"/>
    </source>
</evidence>
<evidence type="ECO:0000256" key="1">
    <source>
        <dbReference type="ARBA" id="ARBA00022801"/>
    </source>
</evidence>
<dbReference type="GO" id="GO:0000272">
    <property type="term" value="P:polysaccharide catabolic process"/>
    <property type="evidence" value="ECO:0007669"/>
    <property type="project" value="UniProtKB-KW"/>
</dbReference>
<dbReference type="Gene3D" id="3.20.20.80">
    <property type="entry name" value="Glycosidases"/>
    <property type="match status" value="1"/>
</dbReference>
<evidence type="ECO:0000313" key="8">
    <source>
        <dbReference type="EMBL" id="GAW06251.1"/>
    </source>
</evidence>
<dbReference type="Proteomes" id="UP000188533">
    <property type="component" value="Unassembled WGS sequence"/>
</dbReference>
<evidence type="ECO:0000259" key="7">
    <source>
        <dbReference type="Pfam" id="PF01055"/>
    </source>
</evidence>
<dbReference type="PANTHER" id="PTHR22762:SF67">
    <property type="entry name" value="ALPHA_BETA-GLUCOSIDASE AGDC-RELATED"/>
    <property type="match status" value="1"/>
</dbReference>
<evidence type="ECO:0000256" key="6">
    <source>
        <dbReference type="RuleBase" id="RU361185"/>
    </source>
</evidence>
<dbReference type="AlphaFoldDB" id="A0A1Q3EGD5"/>
<proteinExistence type="inferred from homology"/>
<organism evidence="8 9">
    <name type="scientific">Lentinula edodes</name>
    <name type="common">Shiitake mushroom</name>
    <name type="synonym">Lentinus edodes</name>
    <dbReference type="NCBI Taxonomy" id="5353"/>
    <lineage>
        <taxon>Eukaryota</taxon>
        <taxon>Fungi</taxon>
        <taxon>Dikarya</taxon>
        <taxon>Basidiomycota</taxon>
        <taxon>Agaricomycotina</taxon>
        <taxon>Agaricomycetes</taxon>
        <taxon>Agaricomycetidae</taxon>
        <taxon>Agaricales</taxon>
        <taxon>Marasmiineae</taxon>
        <taxon>Omphalotaceae</taxon>
        <taxon>Lentinula</taxon>
    </lineage>
</organism>
<keyword evidence="1 6" id="KW-0378">Hydrolase</keyword>
<evidence type="ECO:0000256" key="5">
    <source>
        <dbReference type="ARBA" id="ARBA00023326"/>
    </source>
</evidence>
<dbReference type="InterPro" id="IPR000322">
    <property type="entry name" value="Glyco_hydro_31_TIM"/>
</dbReference>
<dbReference type="GO" id="GO:0071555">
    <property type="term" value="P:cell wall organization"/>
    <property type="evidence" value="ECO:0007669"/>
    <property type="project" value="UniProtKB-KW"/>
</dbReference>